<dbReference type="GO" id="GO:0008658">
    <property type="term" value="F:penicillin binding"/>
    <property type="evidence" value="ECO:0007669"/>
    <property type="project" value="InterPro"/>
</dbReference>
<dbReference type="Gene3D" id="2.60.40.10">
    <property type="entry name" value="Immunoglobulins"/>
    <property type="match status" value="1"/>
</dbReference>
<evidence type="ECO:0000313" key="18">
    <source>
        <dbReference type="Proteomes" id="UP000275076"/>
    </source>
</evidence>
<evidence type="ECO:0000256" key="9">
    <source>
        <dbReference type="ARBA" id="ARBA00022984"/>
    </source>
</evidence>
<evidence type="ECO:0000256" key="8">
    <source>
        <dbReference type="ARBA" id="ARBA00022960"/>
    </source>
</evidence>
<evidence type="ECO:0000256" key="5">
    <source>
        <dbReference type="ARBA" id="ARBA00022676"/>
    </source>
</evidence>
<keyword evidence="15" id="KW-0472">Membrane</keyword>
<dbReference type="InterPro" id="IPR013783">
    <property type="entry name" value="Ig-like_fold"/>
</dbReference>
<evidence type="ECO:0000256" key="2">
    <source>
        <dbReference type="ARBA" id="ARBA00007739"/>
    </source>
</evidence>
<keyword evidence="6" id="KW-0808">Transferase</keyword>
<dbReference type="Proteomes" id="UP000275076">
    <property type="component" value="Unassembled WGS sequence"/>
</dbReference>
<dbReference type="Pfam" id="PF00905">
    <property type="entry name" value="Transpeptidase"/>
    <property type="match status" value="1"/>
</dbReference>
<dbReference type="OrthoDB" id="9766909at2"/>
<reference evidence="17 18" key="1">
    <citation type="submission" date="2018-10" db="EMBL/GenBank/DDBJ databases">
        <title>Draft genome sequence of Bacillus salarius IM0101, isolated from a hypersaline soil in Inner Mongolia, China.</title>
        <authorList>
            <person name="Yamprayoonswat W."/>
            <person name="Boonvisut S."/>
            <person name="Jumpathong W."/>
            <person name="Sittihan S."/>
            <person name="Ruangsuj P."/>
            <person name="Wanthongcharoen S."/>
            <person name="Thongpramul N."/>
            <person name="Pimmason S."/>
            <person name="Yu B."/>
            <person name="Yasawong M."/>
        </authorList>
    </citation>
    <scope>NUCLEOTIDE SEQUENCE [LARGE SCALE GENOMIC DNA]</scope>
    <source>
        <strain evidence="17 18">IM0101</strain>
    </source>
</reference>
<dbReference type="Gene3D" id="3.40.710.10">
    <property type="entry name" value="DD-peptidase/beta-lactamase superfamily"/>
    <property type="match status" value="1"/>
</dbReference>
<evidence type="ECO:0000256" key="14">
    <source>
        <dbReference type="SAM" id="MobiDB-lite"/>
    </source>
</evidence>
<dbReference type="GO" id="GO:0030288">
    <property type="term" value="C:outer membrane-bounded periplasmic space"/>
    <property type="evidence" value="ECO:0007669"/>
    <property type="project" value="TreeGrafter"/>
</dbReference>
<feature type="region of interest" description="Disordered" evidence="14">
    <location>
        <begin position="1"/>
        <end position="32"/>
    </location>
</feature>
<dbReference type="AlphaFoldDB" id="A0A3R9PLG1"/>
<dbReference type="Gene3D" id="1.10.3810.10">
    <property type="entry name" value="Biosynthetic peptidoglycan transglycosylase-like"/>
    <property type="match status" value="1"/>
</dbReference>
<dbReference type="InterPro" id="IPR012338">
    <property type="entry name" value="Beta-lactam/transpept-like"/>
</dbReference>
<dbReference type="GO" id="GO:0009252">
    <property type="term" value="P:peptidoglycan biosynthetic process"/>
    <property type="evidence" value="ECO:0007669"/>
    <property type="project" value="UniProtKB-KW"/>
</dbReference>
<keyword evidence="11" id="KW-0961">Cell wall biogenesis/degradation</keyword>
<dbReference type="Pfam" id="PF00912">
    <property type="entry name" value="Transgly"/>
    <property type="match status" value="1"/>
</dbReference>
<evidence type="ECO:0000256" key="7">
    <source>
        <dbReference type="ARBA" id="ARBA00022801"/>
    </source>
</evidence>
<keyword evidence="5" id="KW-0328">Glycosyltransferase</keyword>
<keyword evidence="15" id="KW-0812">Transmembrane</keyword>
<dbReference type="GO" id="GO:0008955">
    <property type="term" value="F:peptidoglycan glycosyltransferase activity"/>
    <property type="evidence" value="ECO:0007669"/>
    <property type="project" value="UniProtKB-EC"/>
</dbReference>
<feature type="compositionally biased region" description="Basic and acidic residues" evidence="14">
    <location>
        <begin position="760"/>
        <end position="771"/>
    </location>
</feature>
<keyword evidence="15" id="KW-1133">Transmembrane helix</keyword>
<dbReference type="RefSeq" id="WP_125555830.1">
    <property type="nucleotide sequence ID" value="NZ_RBVX01000008.1"/>
</dbReference>
<comment type="similarity">
    <text evidence="1">In the C-terminal section; belongs to the transpeptidase family.</text>
</comment>
<dbReference type="SUPFAM" id="SSF53955">
    <property type="entry name" value="Lysozyme-like"/>
    <property type="match status" value="1"/>
</dbReference>
<name>A0A3R9PLG1_9BACI</name>
<evidence type="ECO:0000256" key="1">
    <source>
        <dbReference type="ARBA" id="ARBA00007090"/>
    </source>
</evidence>
<evidence type="ECO:0000313" key="17">
    <source>
        <dbReference type="EMBL" id="RSL33425.1"/>
    </source>
</evidence>
<feature type="compositionally biased region" description="Polar residues" evidence="14">
    <location>
        <begin position="779"/>
        <end position="791"/>
    </location>
</feature>
<dbReference type="SUPFAM" id="SSF56601">
    <property type="entry name" value="beta-lactamase/transpeptidase-like"/>
    <property type="match status" value="1"/>
</dbReference>
<evidence type="ECO:0000256" key="15">
    <source>
        <dbReference type="SAM" id="Phobius"/>
    </source>
</evidence>
<feature type="transmembrane region" description="Helical" evidence="15">
    <location>
        <begin position="41"/>
        <end position="64"/>
    </location>
</feature>
<evidence type="ECO:0000256" key="11">
    <source>
        <dbReference type="ARBA" id="ARBA00023316"/>
    </source>
</evidence>
<keyword evidence="4" id="KW-0645">Protease</keyword>
<dbReference type="InterPro" id="IPR003961">
    <property type="entry name" value="FN3_dom"/>
</dbReference>
<dbReference type="NCBIfam" id="TIGR02074">
    <property type="entry name" value="PBP_1a_fam"/>
    <property type="match status" value="1"/>
</dbReference>
<comment type="catalytic activity">
    <reaction evidence="12">
        <text>Preferential cleavage: (Ac)2-L-Lys-D-Ala-|-D-Ala. Also transpeptidation of peptidyl-alanyl moieties that are N-acyl substituents of D-alanine.</text>
        <dbReference type="EC" id="3.4.16.4"/>
    </reaction>
</comment>
<dbReference type="FunFam" id="1.10.3810.10:FF:000001">
    <property type="entry name" value="Penicillin-binding protein 1A"/>
    <property type="match status" value="1"/>
</dbReference>
<evidence type="ECO:0000256" key="6">
    <source>
        <dbReference type="ARBA" id="ARBA00022679"/>
    </source>
</evidence>
<dbReference type="InterPro" id="IPR001264">
    <property type="entry name" value="Glyco_trans_51"/>
</dbReference>
<evidence type="ECO:0000256" key="10">
    <source>
        <dbReference type="ARBA" id="ARBA00023268"/>
    </source>
</evidence>
<proteinExistence type="inferred from homology"/>
<keyword evidence="7" id="KW-0378">Hydrolase</keyword>
<organism evidence="17 18">
    <name type="scientific">Salibacterium salarium</name>
    <dbReference type="NCBI Taxonomy" id="284579"/>
    <lineage>
        <taxon>Bacteria</taxon>
        <taxon>Bacillati</taxon>
        <taxon>Bacillota</taxon>
        <taxon>Bacilli</taxon>
        <taxon>Bacillales</taxon>
        <taxon>Bacillaceae</taxon>
    </lineage>
</organism>
<feature type="domain" description="Fibronectin type-III" evidence="16">
    <location>
        <begin position="706"/>
        <end position="801"/>
    </location>
</feature>
<evidence type="ECO:0000256" key="3">
    <source>
        <dbReference type="ARBA" id="ARBA00022645"/>
    </source>
</evidence>
<protein>
    <submittedName>
        <fullName evidence="17">PBP1A family penicillin-binding protein</fullName>
    </submittedName>
</protein>
<feature type="region of interest" description="Disordered" evidence="14">
    <location>
        <begin position="749"/>
        <end position="904"/>
    </location>
</feature>
<keyword evidence="3" id="KW-0121">Carboxypeptidase</keyword>
<keyword evidence="8" id="KW-0133">Cell shape</keyword>
<comment type="catalytic activity">
    <reaction evidence="13">
        <text>[GlcNAc-(1-&gt;4)-Mur2Ac(oyl-L-Ala-gamma-D-Glu-L-Lys-D-Ala-D-Ala)](n)-di-trans,octa-cis-undecaprenyl diphosphate + beta-D-GlcNAc-(1-&gt;4)-Mur2Ac(oyl-L-Ala-gamma-D-Glu-L-Lys-D-Ala-D-Ala)-di-trans,octa-cis-undecaprenyl diphosphate = [GlcNAc-(1-&gt;4)-Mur2Ac(oyl-L-Ala-gamma-D-Glu-L-Lys-D-Ala-D-Ala)](n+1)-di-trans,octa-cis-undecaprenyl diphosphate + di-trans,octa-cis-undecaprenyl diphosphate + H(+)</text>
        <dbReference type="Rhea" id="RHEA:23708"/>
        <dbReference type="Rhea" id="RHEA-COMP:9602"/>
        <dbReference type="Rhea" id="RHEA-COMP:9603"/>
        <dbReference type="ChEBI" id="CHEBI:15378"/>
        <dbReference type="ChEBI" id="CHEBI:58405"/>
        <dbReference type="ChEBI" id="CHEBI:60033"/>
        <dbReference type="ChEBI" id="CHEBI:78435"/>
        <dbReference type="EC" id="2.4.99.28"/>
    </reaction>
</comment>
<dbReference type="GO" id="GO:0008360">
    <property type="term" value="P:regulation of cell shape"/>
    <property type="evidence" value="ECO:0007669"/>
    <property type="project" value="UniProtKB-KW"/>
</dbReference>
<accession>A0A3R9PLG1</accession>
<gene>
    <name evidence="17" type="ORF">D7Z54_10690</name>
</gene>
<dbReference type="GO" id="GO:0071555">
    <property type="term" value="P:cell wall organization"/>
    <property type="evidence" value="ECO:0007669"/>
    <property type="project" value="UniProtKB-KW"/>
</dbReference>
<evidence type="ECO:0000259" key="16">
    <source>
        <dbReference type="PROSITE" id="PS50853"/>
    </source>
</evidence>
<sequence length="904" mass="100228">MSDKYRSRQEKRKAQESSNSKNNAKTSDKTKKSKRSKFKSILLIGFITGMLLIIGGGITAAVMISNAPALDPDELVFSQAAEIYDQNGEQVTQLQSGENRDLIDINDLSEDAKSAFIAVEDVRFYDHFGIDIQRVFGALFANFTEGFGAEGASTITQQVVKNAFLSSDKTITRKVQEQYLAIRLEQQYSKDQILEMYLNLIYFSQGAYGIGEASSVYFNHDDISELTIQDAALLAAIPRRPAHYDPIKNPEAAKDRRNTIISLMEDHDFISSENAQQAKNVNINEQIDHNPTEEGLVYDSFMSHVQNELEDVDGISSSDLYSAGLKINTTLDTEVQEYAEQVILTDEYINNYPNNEEFQVGFSLIDTETGAIKAMVGNRQSQDIAQGFNYATNQEAQPGSTIKPILDYGPAIENNQWSTYHQIVDEPHRYREGGQQIENYSGTFRGPVSMREALVDSINVPAVKALQETGYEQAGEFARGLGLPMETVNPGAALGGISPGFSSLEMAGAYAAFGNNGTYSEPYAVRSVEFQDGREINLEHESNQAMNDYTAYMITDMLKDVVDEGTGEAANIPNLPLAGKTGTTNFTEEEHQDYGIPDGGDPDVWFSGYTPQYTAAVWTGFSGDRGDNYLSGSESNIAKEIFRLIMSNASEGENTPDFTKPDSVEEIDIERSTGQRASTFTPSSEIITELFVEGTGPEDVSDEFATPSQINGLNAAYDEEADEIQLNWNYDEDELEGRTFDIEHRVEGDEYQSLTSQNDTEYRFSEPEKGTTHGFRITVVNQEGPDQSSDSAEVEINVPENDDQDQDEDEDEDESENEEDEENEPDNQNPGDGFLDGDNNNEDNEEENTDENNESTGNDDDENNGSQNNNGNNDNNDTNENDDDNDDVEANANDQTNDSTEDDD</sequence>
<dbReference type="InterPro" id="IPR023346">
    <property type="entry name" value="Lysozyme-like_dom_sf"/>
</dbReference>
<dbReference type="InterPro" id="IPR001460">
    <property type="entry name" value="PCN-bd_Tpept"/>
</dbReference>
<dbReference type="GO" id="GO:0006508">
    <property type="term" value="P:proteolysis"/>
    <property type="evidence" value="ECO:0007669"/>
    <property type="project" value="UniProtKB-KW"/>
</dbReference>
<comment type="similarity">
    <text evidence="2">In the N-terminal section; belongs to the glycosyltransferase 51 family.</text>
</comment>
<comment type="caution">
    <text evidence="17">The sequence shown here is derived from an EMBL/GenBank/DDBJ whole genome shotgun (WGS) entry which is preliminary data.</text>
</comment>
<keyword evidence="10" id="KW-0511">Multifunctional enzyme</keyword>
<evidence type="ECO:0000256" key="12">
    <source>
        <dbReference type="ARBA" id="ARBA00034000"/>
    </source>
</evidence>
<feature type="compositionally biased region" description="Acidic residues" evidence="14">
    <location>
        <begin position="839"/>
        <end position="863"/>
    </location>
</feature>
<dbReference type="PANTHER" id="PTHR32282:SF29">
    <property type="entry name" value="PENICILLIN-BINDING PROTEIN 1A"/>
    <property type="match status" value="1"/>
</dbReference>
<dbReference type="PROSITE" id="PS50853">
    <property type="entry name" value="FN3"/>
    <property type="match status" value="1"/>
</dbReference>
<dbReference type="EMBL" id="RBVX01000008">
    <property type="protein sequence ID" value="RSL33425.1"/>
    <property type="molecule type" value="Genomic_DNA"/>
</dbReference>
<dbReference type="PANTHER" id="PTHR32282">
    <property type="entry name" value="BINDING PROTEIN TRANSPEPTIDASE, PUTATIVE-RELATED"/>
    <property type="match status" value="1"/>
</dbReference>
<keyword evidence="18" id="KW-1185">Reference proteome</keyword>
<keyword evidence="9" id="KW-0573">Peptidoglycan synthesis</keyword>
<feature type="compositionally biased region" description="Acidic residues" evidence="14">
    <location>
        <begin position="877"/>
        <end position="889"/>
    </location>
</feature>
<feature type="compositionally biased region" description="Acidic residues" evidence="14">
    <location>
        <begin position="800"/>
        <end position="825"/>
    </location>
</feature>
<dbReference type="InterPro" id="IPR050396">
    <property type="entry name" value="Glycosyltr_51/Transpeptidase"/>
</dbReference>
<dbReference type="GO" id="GO:0009002">
    <property type="term" value="F:serine-type D-Ala-D-Ala carboxypeptidase activity"/>
    <property type="evidence" value="ECO:0007669"/>
    <property type="project" value="UniProtKB-EC"/>
</dbReference>
<evidence type="ECO:0000256" key="13">
    <source>
        <dbReference type="ARBA" id="ARBA00049902"/>
    </source>
</evidence>
<evidence type="ECO:0000256" key="4">
    <source>
        <dbReference type="ARBA" id="ARBA00022670"/>
    </source>
</evidence>
<feature type="compositionally biased region" description="Low complexity" evidence="14">
    <location>
        <begin position="864"/>
        <end position="876"/>
    </location>
</feature>
<dbReference type="InterPro" id="IPR036950">
    <property type="entry name" value="PBP_transglycosylase"/>
</dbReference>
<feature type="compositionally biased region" description="Basic and acidic residues" evidence="14">
    <location>
        <begin position="1"/>
        <end position="15"/>
    </location>
</feature>